<evidence type="ECO:0000256" key="1">
    <source>
        <dbReference type="PIRSR" id="PIRSR605019-1"/>
    </source>
</evidence>
<evidence type="ECO:0000256" key="2">
    <source>
        <dbReference type="SAM" id="MobiDB-lite"/>
    </source>
</evidence>
<dbReference type="GeneID" id="106762781"/>
<dbReference type="Proteomes" id="UP000087766">
    <property type="component" value="Chromosome 5"/>
</dbReference>
<name>A0A1S3U8I9_VIGRR</name>
<keyword evidence="1" id="KW-0479">Metal-binding</keyword>
<dbReference type="GO" id="GO:0006284">
    <property type="term" value="P:base-excision repair"/>
    <property type="evidence" value="ECO:0007669"/>
    <property type="project" value="InterPro"/>
</dbReference>
<dbReference type="OrthoDB" id="3941538at2759"/>
<gene>
    <name evidence="4" type="primary">LOC106762781</name>
</gene>
<dbReference type="Gene3D" id="1.10.340.30">
    <property type="entry name" value="Hypothetical protein, domain 2"/>
    <property type="match status" value="1"/>
</dbReference>
<dbReference type="PANTHER" id="PTHR31116:SF4">
    <property type="entry name" value="DNA GLYCOSYLASE SUPERFAMILY PROTEIN"/>
    <property type="match status" value="1"/>
</dbReference>
<sequence length="489" mass="53811">MPLTRGCMADPHLPMLQLLLNLSLPSPHFIKPHNPLFLSPNSLLHHTLHFISSYSAILISFFLPQNTPFSISTHIITKTTNMCSSKAKVTVGIEGVAAAAAAATTTVMPSSVARINGRPVLQPTCNRVPNLERKNSIKKVQPPKSLSPPSPPLPSKTSLTPPVSPKSKSPRLPAVKRGSDNNGLNTSYEKIAIPKSSSKAPTLERKKSKSFKEGSCAPASVEASFSYSSSLITDSPGSIAAVRREQMALQQAQRKMKIAHYGRSKSAKFERVFPLDPSTTGLTPKPTEEEKRCSFITANSDPIYIAYHDEEWGVPVHDDKMLFELLVLSGAQVGSDWTSTLKKRQDFRAAFSEFDAETVANLTDKQMMSISSEYGIDISRVRGVVDNANQILEIKKDFGSFDKYIWGFVNHKPISTQYKFGHKIPVKTSKSESISKDMVRRGFRFVGPTVVHSFMQAAGLTNDHLITCHRHLQCTLLAARPHCTIDSSQ</sequence>
<evidence type="ECO:0000313" key="3">
    <source>
        <dbReference type="Proteomes" id="UP000087766"/>
    </source>
</evidence>
<dbReference type="KEGG" id="vra:106762781"/>
<dbReference type="Pfam" id="PF03352">
    <property type="entry name" value="Adenine_glyco"/>
    <property type="match status" value="1"/>
</dbReference>
<keyword evidence="3" id="KW-1185">Reference proteome</keyword>
<feature type="binding site" evidence="1">
    <location>
        <position position="308"/>
    </location>
    <ligand>
        <name>Zn(2+)</name>
        <dbReference type="ChEBI" id="CHEBI:29105"/>
    </ligand>
</feature>
<evidence type="ECO:0000313" key="4">
    <source>
        <dbReference type="RefSeq" id="XP_014502331.2"/>
    </source>
</evidence>
<feature type="binding site" evidence="1">
    <location>
        <position position="293"/>
    </location>
    <ligand>
        <name>Zn(2+)</name>
        <dbReference type="ChEBI" id="CHEBI:29105"/>
    </ligand>
</feature>
<feature type="compositionally biased region" description="Low complexity" evidence="2">
    <location>
        <begin position="155"/>
        <end position="173"/>
    </location>
</feature>
<dbReference type="InterPro" id="IPR005019">
    <property type="entry name" value="Adenine_glyco"/>
</dbReference>
<organism evidence="3 4">
    <name type="scientific">Vigna radiata var. radiata</name>
    <name type="common">Mung bean</name>
    <name type="synonym">Phaseolus aureus</name>
    <dbReference type="NCBI Taxonomy" id="3916"/>
    <lineage>
        <taxon>Eukaryota</taxon>
        <taxon>Viridiplantae</taxon>
        <taxon>Streptophyta</taxon>
        <taxon>Embryophyta</taxon>
        <taxon>Tracheophyta</taxon>
        <taxon>Spermatophyta</taxon>
        <taxon>Magnoliopsida</taxon>
        <taxon>eudicotyledons</taxon>
        <taxon>Gunneridae</taxon>
        <taxon>Pentapetalae</taxon>
        <taxon>rosids</taxon>
        <taxon>fabids</taxon>
        <taxon>Fabales</taxon>
        <taxon>Fabaceae</taxon>
        <taxon>Papilionoideae</taxon>
        <taxon>50 kb inversion clade</taxon>
        <taxon>NPAAA clade</taxon>
        <taxon>indigoferoid/millettioid clade</taxon>
        <taxon>Phaseoleae</taxon>
        <taxon>Vigna</taxon>
    </lineage>
</organism>
<dbReference type="PANTHER" id="PTHR31116">
    <property type="entry name" value="OS04G0501200 PROTEIN"/>
    <property type="match status" value="1"/>
</dbReference>
<dbReference type="RefSeq" id="XP_014502331.2">
    <property type="nucleotide sequence ID" value="XM_014646845.2"/>
</dbReference>
<proteinExistence type="predicted"/>
<feature type="compositionally biased region" description="Pro residues" evidence="2">
    <location>
        <begin position="145"/>
        <end position="154"/>
    </location>
</feature>
<dbReference type="AlphaFoldDB" id="A0A1S3U8I9"/>
<reference evidence="4" key="2">
    <citation type="submission" date="2025-08" db="UniProtKB">
        <authorList>
            <consortium name="RefSeq"/>
        </authorList>
    </citation>
    <scope>IDENTIFICATION</scope>
    <source>
        <tissue evidence="4">Leaf</tissue>
    </source>
</reference>
<reference evidence="3" key="1">
    <citation type="journal article" date="2014" name="Nat. Commun.">
        <title>Genome sequence of mungbean and insights into evolution within Vigna species.</title>
        <authorList>
            <person name="Kang Y.J."/>
            <person name="Kim S.K."/>
            <person name="Kim M.Y."/>
            <person name="Lestari P."/>
            <person name="Kim K.H."/>
            <person name="Ha B.K."/>
            <person name="Jun T.H."/>
            <person name="Hwang W.J."/>
            <person name="Lee T."/>
            <person name="Lee J."/>
            <person name="Shim S."/>
            <person name="Yoon M.Y."/>
            <person name="Jang Y.E."/>
            <person name="Han K.S."/>
            <person name="Taeprayoon P."/>
            <person name="Yoon N."/>
            <person name="Somta P."/>
            <person name="Tanya P."/>
            <person name="Kim K.S."/>
            <person name="Gwag J.G."/>
            <person name="Moon J.K."/>
            <person name="Lee Y.H."/>
            <person name="Park B.S."/>
            <person name="Bombarely A."/>
            <person name="Doyle J.J."/>
            <person name="Jackson S.A."/>
            <person name="Schafleitner R."/>
            <person name="Srinives P."/>
            <person name="Varshney R.K."/>
            <person name="Lee S.H."/>
        </authorList>
    </citation>
    <scope>NUCLEOTIDE SEQUENCE [LARGE SCALE GENOMIC DNA]</scope>
    <source>
        <strain evidence="3">cv. VC1973A</strain>
    </source>
</reference>
<feature type="binding site" evidence="1">
    <location>
        <position position="464"/>
    </location>
    <ligand>
        <name>Zn(2+)</name>
        <dbReference type="ChEBI" id="CHEBI:29105"/>
    </ligand>
</feature>
<feature type="region of interest" description="Disordered" evidence="2">
    <location>
        <begin position="121"/>
        <end position="209"/>
    </location>
</feature>
<keyword evidence="1" id="KW-0862">Zinc</keyword>
<dbReference type="SUPFAM" id="SSF48150">
    <property type="entry name" value="DNA-glycosylase"/>
    <property type="match status" value="1"/>
</dbReference>
<protein>
    <submittedName>
        <fullName evidence="4">Uncharacterized protein LOC106762781</fullName>
    </submittedName>
</protein>
<accession>A0A1S3U8I9</accession>
<feature type="binding site" evidence="1">
    <location>
        <position position="468"/>
    </location>
    <ligand>
        <name>Zn(2+)</name>
        <dbReference type="ChEBI" id="CHEBI:29105"/>
    </ligand>
</feature>
<dbReference type="InterPro" id="IPR011257">
    <property type="entry name" value="DNA_glycosylase"/>
</dbReference>
<dbReference type="GO" id="GO:0046872">
    <property type="term" value="F:metal ion binding"/>
    <property type="evidence" value="ECO:0007669"/>
    <property type="project" value="UniProtKB-KW"/>
</dbReference>
<dbReference type="GO" id="GO:0008725">
    <property type="term" value="F:DNA-3-methyladenine glycosylase activity"/>
    <property type="evidence" value="ECO:0007669"/>
    <property type="project" value="InterPro"/>
</dbReference>